<comment type="caution">
    <text evidence="1">The sequence shown here is derived from an EMBL/GenBank/DDBJ whole genome shotgun (WGS) entry which is preliminary data.</text>
</comment>
<accession>A0ACC0YZZ3</accession>
<proteinExistence type="predicted"/>
<organism evidence="1 2">
    <name type="scientific">Pistacia integerrima</name>
    <dbReference type="NCBI Taxonomy" id="434235"/>
    <lineage>
        <taxon>Eukaryota</taxon>
        <taxon>Viridiplantae</taxon>
        <taxon>Streptophyta</taxon>
        <taxon>Embryophyta</taxon>
        <taxon>Tracheophyta</taxon>
        <taxon>Spermatophyta</taxon>
        <taxon>Magnoliopsida</taxon>
        <taxon>eudicotyledons</taxon>
        <taxon>Gunneridae</taxon>
        <taxon>Pentapetalae</taxon>
        <taxon>rosids</taxon>
        <taxon>malvids</taxon>
        <taxon>Sapindales</taxon>
        <taxon>Anacardiaceae</taxon>
        <taxon>Pistacia</taxon>
    </lineage>
</organism>
<evidence type="ECO:0000313" key="1">
    <source>
        <dbReference type="EMBL" id="KAJ0044551.1"/>
    </source>
</evidence>
<reference evidence="2" key="1">
    <citation type="journal article" date="2023" name="G3 (Bethesda)">
        <title>Genome assembly and association tests identify interacting loci associated with vigor, precocity, and sex in interspecific pistachio rootstocks.</title>
        <authorList>
            <person name="Palmer W."/>
            <person name="Jacygrad E."/>
            <person name="Sagayaradj S."/>
            <person name="Cavanaugh K."/>
            <person name="Han R."/>
            <person name="Bertier L."/>
            <person name="Beede B."/>
            <person name="Kafkas S."/>
            <person name="Golino D."/>
            <person name="Preece J."/>
            <person name="Michelmore R."/>
        </authorList>
    </citation>
    <scope>NUCLEOTIDE SEQUENCE [LARGE SCALE GENOMIC DNA]</scope>
</reference>
<dbReference type="Proteomes" id="UP001163603">
    <property type="component" value="Chromosome 3"/>
</dbReference>
<dbReference type="EMBL" id="CM047738">
    <property type="protein sequence ID" value="KAJ0044551.1"/>
    <property type="molecule type" value="Genomic_DNA"/>
</dbReference>
<protein>
    <submittedName>
        <fullName evidence="1">Uncharacterized protein</fullName>
    </submittedName>
</protein>
<sequence length="67" mass="7370">MFVFSKGLVHYQSKDDPKQPFVAVSAFGISIPLNVFTIGIDDNIITRAFKIDVTTIQKLKAGLTLEA</sequence>
<keyword evidence="2" id="KW-1185">Reference proteome</keyword>
<gene>
    <name evidence="1" type="ORF">Pint_05105</name>
</gene>
<name>A0ACC0YZZ3_9ROSI</name>
<evidence type="ECO:0000313" key="2">
    <source>
        <dbReference type="Proteomes" id="UP001163603"/>
    </source>
</evidence>